<keyword evidence="2" id="KW-0472">Membrane</keyword>
<dbReference type="RefSeq" id="WP_002608274.1">
    <property type="nucleotide sequence ID" value="NZ_BAAACC010000019.1"/>
</dbReference>
<dbReference type="InterPro" id="IPR010982">
    <property type="entry name" value="Lambda_DNA-bd_dom_sf"/>
</dbReference>
<feature type="transmembrane region" description="Helical" evidence="2">
    <location>
        <begin position="338"/>
        <end position="358"/>
    </location>
</feature>
<name>A0AAP9MCY5_CLOIN</name>
<proteinExistence type="predicted"/>
<dbReference type="Pfam" id="PF01381">
    <property type="entry name" value="HTH_3"/>
    <property type="match status" value="1"/>
</dbReference>
<feature type="transmembrane region" description="Helical" evidence="2">
    <location>
        <begin position="194"/>
        <end position="215"/>
    </location>
</feature>
<keyword evidence="2" id="KW-1133">Transmembrane helix</keyword>
<dbReference type="SUPFAM" id="SSF47413">
    <property type="entry name" value="lambda repressor-like DNA-binding domains"/>
    <property type="match status" value="1"/>
</dbReference>
<evidence type="ECO:0000256" key="1">
    <source>
        <dbReference type="ARBA" id="ARBA00023125"/>
    </source>
</evidence>
<protein>
    <submittedName>
        <fullName evidence="4">Helix-turn-helix transcriptional regulator</fullName>
    </submittedName>
</protein>
<evidence type="ECO:0000259" key="3">
    <source>
        <dbReference type="PROSITE" id="PS50943"/>
    </source>
</evidence>
<dbReference type="PROSITE" id="PS50943">
    <property type="entry name" value="HTH_CROC1"/>
    <property type="match status" value="1"/>
</dbReference>
<keyword evidence="1" id="KW-0238">DNA-binding</keyword>
<dbReference type="GeneID" id="61925261"/>
<dbReference type="EMBL" id="CP048838">
    <property type="protein sequence ID" value="QJA02180.1"/>
    <property type="molecule type" value="Genomic_DNA"/>
</dbReference>
<feature type="transmembrane region" description="Helical" evidence="2">
    <location>
        <begin position="364"/>
        <end position="385"/>
    </location>
</feature>
<keyword evidence="2" id="KW-0812">Transmembrane</keyword>
<organism evidence="4 5">
    <name type="scientific">Clostridium innocuum</name>
    <dbReference type="NCBI Taxonomy" id="1522"/>
    <lineage>
        <taxon>Bacteria</taxon>
        <taxon>Bacillati</taxon>
        <taxon>Bacillota</taxon>
        <taxon>Clostridia</taxon>
        <taxon>Eubacteriales</taxon>
        <taxon>Clostridiaceae</taxon>
        <taxon>Clostridium</taxon>
    </lineage>
</organism>
<dbReference type="Proteomes" id="UP000503330">
    <property type="component" value="Chromosome"/>
</dbReference>
<feature type="transmembrane region" description="Helical" evidence="2">
    <location>
        <begin position="314"/>
        <end position="331"/>
    </location>
</feature>
<feature type="transmembrane region" description="Helical" evidence="2">
    <location>
        <begin position="255"/>
        <end position="277"/>
    </location>
</feature>
<feature type="transmembrane region" description="Helical" evidence="2">
    <location>
        <begin position="105"/>
        <end position="126"/>
    </location>
</feature>
<sequence>MNKEQFAEKIIKLRKKKGYTQAQLAELLNVSNKAVSRWETAEGYPDITLLKPLSEALGISCDELLGDTESYSDLSRYDLQRYLPYALTLLALLLYYVFLKLQISQLLSFAAFLGMMIFSFVLMIQHTDKKGLPALTRWNLLLAYFPLVSVLQYVYILYLFLQFGFSSLLDVMAMQTEEVFNPYSLLVNGFETGITIYLLMYVAAFLLLVAVYGFLRHTFIMRYDIGWNALHKRVHVKEQEEKNILFRRWSSKGEAILRIMMPLAAAVTLTVIFLLLYQEYRSLIDQFHNSVPPDYSGNDYALTVSTEQLRVCRGRLLLILGGSCLLQLLAIMKSKRVLYYISNVSLLFLYGVITLLFTTIVDRFYIKLPFAFAITAGIGMIMWYCRDILQKKGKHGTGNKKI</sequence>
<dbReference type="PANTHER" id="PTHR46558:SF4">
    <property type="entry name" value="DNA-BIDING PHAGE PROTEIN"/>
    <property type="match status" value="1"/>
</dbReference>
<dbReference type="PANTHER" id="PTHR46558">
    <property type="entry name" value="TRACRIPTIONAL REGULATORY PROTEIN-RELATED-RELATED"/>
    <property type="match status" value="1"/>
</dbReference>
<dbReference type="GO" id="GO:0003677">
    <property type="term" value="F:DNA binding"/>
    <property type="evidence" value="ECO:0007669"/>
    <property type="project" value="UniProtKB-KW"/>
</dbReference>
<dbReference type="AlphaFoldDB" id="A0AAP9MCY5"/>
<evidence type="ECO:0000256" key="2">
    <source>
        <dbReference type="SAM" id="Phobius"/>
    </source>
</evidence>
<dbReference type="Gene3D" id="1.10.260.40">
    <property type="entry name" value="lambda repressor-like DNA-binding domains"/>
    <property type="match status" value="1"/>
</dbReference>
<feature type="domain" description="HTH cro/C1-type" evidence="3">
    <location>
        <begin position="10"/>
        <end position="64"/>
    </location>
</feature>
<feature type="transmembrane region" description="Helical" evidence="2">
    <location>
        <begin position="82"/>
        <end position="99"/>
    </location>
</feature>
<evidence type="ECO:0000313" key="5">
    <source>
        <dbReference type="Proteomes" id="UP000503330"/>
    </source>
</evidence>
<dbReference type="InterPro" id="IPR001387">
    <property type="entry name" value="Cro/C1-type_HTH"/>
</dbReference>
<feature type="transmembrane region" description="Helical" evidence="2">
    <location>
        <begin position="138"/>
        <end position="161"/>
    </location>
</feature>
<dbReference type="CDD" id="cd00093">
    <property type="entry name" value="HTH_XRE"/>
    <property type="match status" value="1"/>
</dbReference>
<evidence type="ECO:0000313" key="4">
    <source>
        <dbReference type="EMBL" id="QJA02180.1"/>
    </source>
</evidence>
<reference evidence="4 5" key="1">
    <citation type="submission" date="2020-02" db="EMBL/GenBank/DDBJ databases">
        <authorList>
            <person name="Kociolek L.K."/>
            <person name="Ozer E.A."/>
        </authorList>
    </citation>
    <scope>NUCLEOTIDE SEQUENCE [LARGE SCALE GENOMIC DNA]</scope>
    <source>
        <strain evidence="4 5">ATCC 14501</strain>
    </source>
</reference>
<gene>
    <name evidence="4" type="ORF">G4D54_06950</name>
</gene>
<dbReference type="SMART" id="SM00530">
    <property type="entry name" value="HTH_XRE"/>
    <property type="match status" value="1"/>
</dbReference>
<accession>A0AAP9MCY5</accession>